<proteinExistence type="predicted"/>
<name>A0A9P1IR22_9PELO</name>
<evidence type="ECO:0000256" key="1">
    <source>
        <dbReference type="SAM" id="MobiDB-lite"/>
    </source>
</evidence>
<feature type="region of interest" description="Disordered" evidence="1">
    <location>
        <begin position="1"/>
        <end position="128"/>
    </location>
</feature>
<gene>
    <name evidence="2" type="ORF">CAMP_LOCUS13107</name>
</gene>
<dbReference type="AlphaFoldDB" id="A0A9P1IR22"/>
<accession>A0A9P1IR22</accession>
<organism evidence="2 3">
    <name type="scientific">Caenorhabditis angaria</name>
    <dbReference type="NCBI Taxonomy" id="860376"/>
    <lineage>
        <taxon>Eukaryota</taxon>
        <taxon>Metazoa</taxon>
        <taxon>Ecdysozoa</taxon>
        <taxon>Nematoda</taxon>
        <taxon>Chromadorea</taxon>
        <taxon>Rhabditida</taxon>
        <taxon>Rhabditina</taxon>
        <taxon>Rhabditomorpha</taxon>
        <taxon>Rhabditoidea</taxon>
        <taxon>Rhabditidae</taxon>
        <taxon>Peloderinae</taxon>
        <taxon>Caenorhabditis</taxon>
    </lineage>
</organism>
<evidence type="ECO:0000313" key="3">
    <source>
        <dbReference type="Proteomes" id="UP001152747"/>
    </source>
</evidence>
<dbReference type="OrthoDB" id="5876906at2759"/>
<evidence type="ECO:0000313" key="2">
    <source>
        <dbReference type="EMBL" id="CAI5450470.1"/>
    </source>
</evidence>
<protein>
    <submittedName>
        <fullName evidence="2">Uncharacterized protein</fullName>
    </submittedName>
</protein>
<feature type="compositionally biased region" description="Polar residues" evidence="1">
    <location>
        <begin position="169"/>
        <end position="188"/>
    </location>
</feature>
<reference evidence="2" key="1">
    <citation type="submission" date="2022-11" db="EMBL/GenBank/DDBJ databases">
        <authorList>
            <person name="Kikuchi T."/>
        </authorList>
    </citation>
    <scope>NUCLEOTIDE SEQUENCE</scope>
    <source>
        <strain evidence="2">PS1010</strain>
    </source>
</reference>
<comment type="caution">
    <text evidence="2">The sequence shown here is derived from an EMBL/GenBank/DDBJ whole genome shotgun (WGS) entry which is preliminary data.</text>
</comment>
<feature type="compositionally biased region" description="Pro residues" evidence="1">
    <location>
        <begin position="39"/>
        <end position="50"/>
    </location>
</feature>
<keyword evidence="3" id="KW-1185">Reference proteome</keyword>
<feature type="region of interest" description="Disordered" evidence="1">
    <location>
        <begin position="154"/>
        <end position="208"/>
    </location>
</feature>
<sequence length="350" mass="38739">MEKQQKKREKKKRDSKIMKLKKKRSSQSLSKVKQGGLSPPKPELTPPLATPSPMQNEAEMHSETPKRPKKKASKSKMDEIPKKPSSKRVQIAEQPTQMMSPGPPRIISKTGLSPDNTEGGDKDKDPYYTSSMIRRDLYNVMDEADKISEIKPVMLPPTAAPGPGGLSPNGSAQKNPVSKSLQVTQSDMTGAPASRKSDQIPPQPIRSDLQLPNTIGIVKNARGGVSAHPLSLARIDGDLLGRTGMYLERSGMSTAKKRAFDWLGLNRHQYAQKAAETVKNLEVALSDVGISKDLFFQTLNILLADQQITEPEMLSIKQQLQNSPDFLTMSKAAWILKEVCNTYRRPQDFN</sequence>
<feature type="compositionally biased region" description="Basic residues" evidence="1">
    <location>
        <begin position="1"/>
        <end position="25"/>
    </location>
</feature>
<dbReference type="EMBL" id="CANHGI010000005">
    <property type="protein sequence ID" value="CAI5450470.1"/>
    <property type="molecule type" value="Genomic_DNA"/>
</dbReference>
<dbReference type="Proteomes" id="UP001152747">
    <property type="component" value="Unassembled WGS sequence"/>
</dbReference>